<evidence type="ECO:0000256" key="3">
    <source>
        <dbReference type="ARBA" id="ARBA00022989"/>
    </source>
</evidence>
<evidence type="ECO:0000313" key="8">
    <source>
        <dbReference type="EMBL" id="SOH93801.1"/>
    </source>
</evidence>
<feature type="chain" id="PRO_5013129993" evidence="6">
    <location>
        <begin position="20"/>
        <end position="324"/>
    </location>
</feature>
<keyword evidence="4" id="KW-0472">Membrane</keyword>
<comment type="subcellular location">
    <subcellularLocation>
        <location evidence="1">Membrane</location>
        <topology evidence="1">Single-pass membrane protein</topology>
    </subcellularLocation>
</comment>
<feature type="region of interest" description="Disordered" evidence="5">
    <location>
        <begin position="135"/>
        <end position="232"/>
    </location>
</feature>
<evidence type="ECO:0000256" key="5">
    <source>
        <dbReference type="SAM" id="MobiDB-lite"/>
    </source>
</evidence>
<name>A0A2C9CQH4_9RHOB</name>
<evidence type="ECO:0000259" key="7">
    <source>
        <dbReference type="PROSITE" id="PS52015"/>
    </source>
</evidence>
<dbReference type="AlphaFoldDB" id="A0A2C9CQH4"/>
<feature type="compositionally biased region" description="Low complexity" evidence="5">
    <location>
        <begin position="135"/>
        <end position="151"/>
    </location>
</feature>
<dbReference type="Gene3D" id="3.30.1150.10">
    <property type="match status" value="1"/>
</dbReference>
<keyword evidence="9" id="KW-1185">Reference proteome</keyword>
<accession>A0A2C9CQH4</accession>
<gene>
    <name evidence="8" type="ORF">SAMN06273572_102479</name>
</gene>
<dbReference type="GO" id="GO:0055085">
    <property type="term" value="P:transmembrane transport"/>
    <property type="evidence" value="ECO:0007669"/>
    <property type="project" value="InterPro"/>
</dbReference>
<evidence type="ECO:0000256" key="2">
    <source>
        <dbReference type="ARBA" id="ARBA00022692"/>
    </source>
</evidence>
<organism evidence="8 9">
    <name type="scientific">Pontivivens marinum</name>
    <dbReference type="NCBI Taxonomy" id="1690039"/>
    <lineage>
        <taxon>Bacteria</taxon>
        <taxon>Pseudomonadati</taxon>
        <taxon>Pseudomonadota</taxon>
        <taxon>Alphaproteobacteria</taxon>
        <taxon>Rhodobacterales</taxon>
        <taxon>Paracoccaceae</taxon>
        <taxon>Pontivivens</taxon>
    </lineage>
</organism>
<evidence type="ECO:0000256" key="4">
    <source>
        <dbReference type="ARBA" id="ARBA00023136"/>
    </source>
</evidence>
<keyword evidence="6" id="KW-0732">Signal</keyword>
<dbReference type="PROSITE" id="PS52015">
    <property type="entry name" value="TONB_CTD"/>
    <property type="match status" value="1"/>
</dbReference>
<dbReference type="InterPro" id="IPR006260">
    <property type="entry name" value="TonB/TolA_C"/>
</dbReference>
<dbReference type="EMBL" id="OCTN01000002">
    <property type="protein sequence ID" value="SOH93801.1"/>
    <property type="molecule type" value="Genomic_DNA"/>
</dbReference>
<keyword evidence="3" id="KW-1133">Transmembrane helix</keyword>
<dbReference type="Proteomes" id="UP000220034">
    <property type="component" value="Unassembled WGS sequence"/>
</dbReference>
<feature type="signal peptide" evidence="6">
    <location>
        <begin position="1"/>
        <end position="19"/>
    </location>
</feature>
<dbReference type="Pfam" id="PF03544">
    <property type="entry name" value="TonB_C"/>
    <property type="match status" value="1"/>
</dbReference>
<protein>
    <submittedName>
        <fullName evidence="8">Protein TonB</fullName>
    </submittedName>
</protein>
<feature type="domain" description="TonB C-terminal" evidence="7">
    <location>
        <begin position="238"/>
        <end position="324"/>
    </location>
</feature>
<dbReference type="NCBIfam" id="TIGR01352">
    <property type="entry name" value="tonB_Cterm"/>
    <property type="match status" value="1"/>
</dbReference>
<proteinExistence type="predicted"/>
<dbReference type="InterPro" id="IPR037682">
    <property type="entry name" value="TonB_C"/>
</dbReference>
<dbReference type="RefSeq" id="WP_180955937.1">
    <property type="nucleotide sequence ID" value="NZ_OCTN01000002.1"/>
</dbReference>
<evidence type="ECO:0000256" key="6">
    <source>
        <dbReference type="SAM" id="SignalP"/>
    </source>
</evidence>
<reference evidence="9" key="1">
    <citation type="submission" date="2017-09" db="EMBL/GenBank/DDBJ databases">
        <authorList>
            <person name="Varghese N."/>
            <person name="Submissions S."/>
        </authorList>
    </citation>
    <scope>NUCLEOTIDE SEQUENCE [LARGE SCALE GENOMIC DNA]</scope>
    <source>
        <strain evidence="9">C7</strain>
    </source>
</reference>
<sequence>MGLKRTATICITTSFAVHAAAFVQFATPQDMLAASGPPPALVTAGNSFADMVMGAPATQLPDPVQPAQPAVSSPEAVEEVEIVNASITLEPTEITDAAAEIYASTTAQPELQQAQPVENTSVTPPVMRVVPEVQTIAPQPTETTAAPTPERLQPEPEEEQIAEEAPETAPRPSARPTDLARTPPPERQAPPAPEVAVATGSAQQDAVRGADTPSQVESDQHASGHAQQPDEAAIAGAQEAIASYPNRVVSAIIQTRRDRTRARGMTVVSFDIGSAGQLTSVQVARSSGDRELDRMALSHIRRTAPFPTPPQGARTSYTFEFQGR</sequence>
<evidence type="ECO:0000256" key="1">
    <source>
        <dbReference type="ARBA" id="ARBA00004167"/>
    </source>
</evidence>
<dbReference type="SUPFAM" id="SSF74653">
    <property type="entry name" value="TolA/TonB C-terminal domain"/>
    <property type="match status" value="1"/>
</dbReference>
<feature type="compositionally biased region" description="Pro residues" evidence="5">
    <location>
        <begin position="182"/>
        <end position="193"/>
    </location>
</feature>
<evidence type="ECO:0000313" key="9">
    <source>
        <dbReference type="Proteomes" id="UP000220034"/>
    </source>
</evidence>
<feature type="compositionally biased region" description="Acidic residues" evidence="5">
    <location>
        <begin position="155"/>
        <end position="166"/>
    </location>
</feature>
<dbReference type="GO" id="GO:0016020">
    <property type="term" value="C:membrane"/>
    <property type="evidence" value="ECO:0007669"/>
    <property type="project" value="UniProtKB-SubCell"/>
</dbReference>
<keyword evidence="2" id="KW-0812">Transmembrane</keyword>